<gene>
    <name evidence="8" type="ORF">C7389_11468</name>
</gene>
<dbReference type="InterPro" id="IPR001610">
    <property type="entry name" value="PAC"/>
</dbReference>
<dbReference type="NCBIfam" id="TIGR00229">
    <property type="entry name" value="sensory_box"/>
    <property type="match status" value="1"/>
</dbReference>
<organism evidence="8 9">
    <name type="scientific">Azoarcus indigens</name>
    <dbReference type="NCBI Taxonomy" id="29545"/>
    <lineage>
        <taxon>Bacteria</taxon>
        <taxon>Pseudomonadati</taxon>
        <taxon>Pseudomonadota</taxon>
        <taxon>Betaproteobacteria</taxon>
        <taxon>Rhodocyclales</taxon>
        <taxon>Zoogloeaceae</taxon>
        <taxon>Azoarcus</taxon>
    </lineage>
</organism>
<keyword evidence="9" id="KW-1185">Reference proteome</keyword>
<comment type="catalytic activity">
    <reaction evidence="1">
        <text>ATP + protein L-histidine = ADP + protein N-phospho-L-histidine.</text>
        <dbReference type="EC" id="2.7.13.3"/>
    </reaction>
</comment>
<feature type="transmembrane region" description="Helical" evidence="6">
    <location>
        <begin position="16"/>
        <end position="36"/>
    </location>
</feature>
<evidence type="ECO:0000313" key="8">
    <source>
        <dbReference type="EMBL" id="TDN48681.1"/>
    </source>
</evidence>
<dbReference type="GO" id="GO:0004673">
    <property type="term" value="F:protein histidine kinase activity"/>
    <property type="evidence" value="ECO:0007669"/>
    <property type="project" value="UniProtKB-EC"/>
</dbReference>
<evidence type="ECO:0000256" key="4">
    <source>
        <dbReference type="ARBA" id="ARBA00022679"/>
    </source>
</evidence>
<keyword evidence="3" id="KW-0597">Phosphoprotein</keyword>
<dbReference type="CDD" id="cd00130">
    <property type="entry name" value="PAS"/>
    <property type="match status" value="1"/>
</dbReference>
<protein>
    <recommendedName>
        <fullName evidence="2">histidine kinase</fullName>
        <ecNumber evidence="2">2.7.13.3</ecNumber>
    </recommendedName>
</protein>
<evidence type="ECO:0000256" key="2">
    <source>
        <dbReference type="ARBA" id="ARBA00012438"/>
    </source>
</evidence>
<comment type="caution">
    <text evidence="8">The sequence shown here is derived from an EMBL/GenBank/DDBJ whole genome shotgun (WGS) entry which is preliminary data.</text>
</comment>
<dbReference type="PANTHER" id="PTHR43304">
    <property type="entry name" value="PHYTOCHROME-LIKE PROTEIN CPH1"/>
    <property type="match status" value="1"/>
</dbReference>
<keyword evidence="6" id="KW-0812">Transmembrane</keyword>
<feature type="transmembrane region" description="Helical" evidence="6">
    <location>
        <begin position="57"/>
        <end position="78"/>
    </location>
</feature>
<evidence type="ECO:0000256" key="1">
    <source>
        <dbReference type="ARBA" id="ARBA00000085"/>
    </source>
</evidence>
<sequence length="224" mass="25147">MSDAPLPPLPPPPSPGLLALPATLIYAAFAVAWIIYSDQLISMWVGEPSRLTELQTYKGLFFVLVTSVLLWILVRLGFARLTQLQQGLLRREARLRLAIRATGLGLWDYRADGDVVEHDESVARMVGAPSEAFSEPADAWLERVHPEDRERVRERFRAYLGGRVATYQCEFRMRLAGDIYRWFSSVGQVVERDADGHPLRVVGTYLDISDRQLHGAGGAMAQRV</sequence>
<keyword evidence="5" id="KW-0418">Kinase</keyword>
<dbReference type="SMART" id="SM00091">
    <property type="entry name" value="PAS"/>
    <property type="match status" value="1"/>
</dbReference>
<dbReference type="InterPro" id="IPR052162">
    <property type="entry name" value="Sensor_kinase/Photoreceptor"/>
</dbReference>
<reference evidence="8 9" key="1">
    <citation type="submission" date="2019-03" db="EMBL/GenBank/DDBJ databases">
        <title>Genomic Encyclopedia of Type Strains, Phase IV (KMG-IV): sequencing the most valuable type-strain genomes for metagenomic binning, comparative biology and taxonomic classification.</title>
        <authorList>
            <person name="Goeker M."/>
        </authorList>
    </citation>
    <scope>NUCLEOTIDE SEQUENCE [LARGE SCALE GENOMIC DNA]</scope>
    <source>
        <strain evidence="8 9">DSM 12121</strain>
    </source>
</reference>
<dbReference type="EMBL" id="SNVV01000014">
    <property type="protein sequence ID" value="TDN48681.1"/>
    <property type="molecule type" value="Genomic_DNA"/>
</dbReference>
<dbReference type="Pfam" id="PF08447">
    <property type="entry name" value="PAS_3"/>
    <property type="match status" value="1"/>
</dbReference>
<dbReference type="EC" id="2.7.13.3" evidence="2"/>
<feature type="domain" description="PAS" evidence="7">
    <location>
        <begin position="91"/>
        <end position="163"/>
    </location>
</feature>
<keyword evidence="4" id="KW-0808">Transferase</keyword>
<dbReference type="SMART" id="SM00086">
    <property type="entry name" value="PAC"/>
    <property type="match status" value="1"/>
</dbReference>
<dbReference type="InterPro" id="IPR013655">
    <property type="entry name" value="PAS_fold_3"/>
</dbReference>
<dbReference type="InterPro" id="IPR035965">
    <property type="entry name" value="PAS-like_dom_sf"/>
</dbReference>
<evidence type="ECO:0000256" key="3">
    <source>
        <dbReference type="ARBA" id="ARBA00022553"/>
    </source>
</evidence>
<evidence type="ECO:0000256" key="5">
    <source>
        <dbReference type="ARBA" id="ARBA00022777"/>
    </source>
</evidence>
<dbReference type="SUPFAM" id="SSF55785">
    <property type="entry name" value="PYP-like sensor domain (PAS domain)"/>
    <property type="match status" value="1"/>
</dbReference>
<dbReference type="RefSeq" id="WP_162851759.1">
    <property type="nucleotide sequence ID" value="NZ_SNVV01000014.1"/>
</dbReference>
<evidence type="ECO:0000313" key="9">
    <source>
        <dbReference type="Proteomes" id="UP000295129"/>
    </source>
</evidence>
<evidence type="ECO:0000259" key="7">
    <source>
        <dbReference type="PROSITE" id="PS50112"/>
    </source>
</evidence>
<dbReference type="PANTHER" id="PTHR43304:SF1">
    <property type="entry name" value="PAC DOMAIN-CONTAINING PROTEIN"/>
    <property type="match status" value="1"/>
</dbReference>
<dbReference type="AlphaFoldDB" id="A0A4R6DU37"/>
<keyword evidence="6" id="KW-1133">Transmembrane helix</keyword>
<dbReference type="PROSITE" id="PS50112">
    <property type="entry name" value="PAS"/>
    <property type="match status" value="1"/>
</dbReference>
<dbReference type="Gene3D" id="3.30.450.20">
    <property type="entry name" value="PAS domain"/>
    <property type="match status" value="1"/>
</dbReference>
<proteinExistence type="predicted"/>
<keyword evidence="6" id="KW-0472">Membrane</keyword>
<evidence type="ECO:0000256" key="6">
    <source>
        <dbReference type="SAM" id="Phobius"/>
    </source>
</evidence>
<dbReference type="InterPro" id="IPR000014">
    <property type="entry name" value="PAS"/>
</dbReference>
<dbReference type="Proteomes" id="UP000295129">
    <property type="component" value="Unassembled WGS sequence"/>
</dbReference>
<name>A0A4R6DU37_9RHOO</name>
<accession>A0A4R6DU37</accession>